<accession>A0A2I1CF92</accession>
<dbReference type="AlphaFoldDB" id="A0A2I1CF92"/>
<reference evidence="3" key="1">
    <citation type="journal article" date="2018" name="Proc. Natl. Acad. Sci. U.S.A.">
        <title>Linking secondary metabolites to gene clusters through genome sequencing of six diverse Aspergillus species.</title>
        <authorList>
            <person name="Kaerboelling I."/>
            <person name="Vesth T.C."/>
            <person name="Frisvad J.C."/>
            <person name="Nybo J.L."/>
            <person name="Theobald S."/>
            <person name="Kuo A."/>
            <person name="Bowyer P."/>
            <person name="Matsuda Y."/>
            <person name="Mondo S."/>
            <person name="Lyhne E.K."/>
            <person name="Kogle M.E."/>
            <person name="Clum A."/>
            <person name="Lipzen A."/>
            <person name="Salamov A."/>
            <person name="Ngan C.Y."/>
            <person name="Daum C."/>
            <person name="Chiniquy J."/>
            <person name="Barry K."/>
            <person name="LaButti K."/>
            <person name="Haridas S."/>
            <person name="Simmons B.A."/>
            <person name="Magnuson J.K."/>
            <person name="Mortensen U.H."/>
            <person name="Larsen T.O."/>
            <person name="Grigoriev I.V."/>
            <person name="Baker S.E."/>
            <person name="Andersen M.R."/>
        </authorList>
    </citation>
    <scope>NUCLEOTIDE SEQUENCE [LARGE SCALE GENOMIC DNA]</scope>
    <source>
        <strain evidence="3">IBT 16806</strain>
    </source>
</reference>
<dbReference type="Proteomes" id="UP000234474">
    <property type="component" value="Unassembled WGS sequence"/>
</dbReference>
<dbReference type="VEuPathDB" id="FungiDB:P174DRAFT_365887"/>
<dbReference type="STRING" id="1392255.A0A2I1CF92"/>
<name>A0A2I1CF92_ASPN1</name>
<proteinExistence type="predicted"/>
<protein>
    <submittedName>
        <fullName evidence="2">Uncharacterized protein</fullName>
    </submittedName>
</protein>
<dbReference type="RefSeq" id="XP_024684879.1">
    <property type="nucleotide sequence ID" value="XM_024822087.1"/>
</dbReference>
<dbReference type="GeneID" id="36529413"/>
<sequence length="199" mass="23071">MDLINNSFFDKQFKPRLEDKFLKIKHPLPDVKAIQAKSWVEVLAETDESLQKRSSSNRSIRRRARYFTRNVYSKSAKLFLLCSLSYSIYSLPKIPPGPFYKQLKEWWASCPPQKSLALATQTICHDLSSHNNKSENSPTSTSVEKSSNLPPEATSREFLPTKNPNLFSKGPYFSFSFMRRHMIDKLPEPFQTRMQTSKL</sequence>
<organism evidence="2 3">
    <name type="scientific">Aspergillus novofumigatus (strain IBT 16806)</name>
    <dbReference type="NCBI Taxonomy" id="1392255"/>
    <lineage>
        <taxon>Eukaryota</taxon>
        <taxon>Fungi</taxon>
        <taxon>Dikarya</taxon>
        <taxon>Ascomycota</taxon>
        <taxon>Pezizomycotina</taxon>
        <taxon>Eurotiomycetes</taxon>
        <taxon>Eurotiomycetidae</taxon>
        <taxon>Eurotiales</taxon>
        <taxon>Aspergillaceae</taxon>
        <taxon>Aspergillus</taxon>
        <taxon>Aspergillus subgen. Fumigati</taxon>
    </lineage>
</organism>
<evidence type="ECO:0000256" key="1">
    <source>
        <dbReference type="SAM" id="MobiDB-lite"/>
    </source>
</evidence>
<gene>
    <name evidence="2" type="ORF">P174DRAFT_365887</name>
</gene>
<keyword evidence="3" id="KW-1185">Reference proteome</keyword>
<feature type="compositionally biased region" description="Polar residues" evidence="1">
    <location>
        <begin position="129"/>
        <end position="149"/>
    </location>
</feature>
<evidence type="ECO:0000313" key="2">
    <source>
        <dbReference type="EMBL" id="PKX96284.1"/>
    </source>
</evidence>
<dbReference type="EMBL" id="MSZS01000002">
    <property type="protein sequence ID" value="PKX96284.1"/>
    <property type="molecule type" value="Genomic_DNA"/>
</dbReference>
<evidence type="ECO:0000313" key="3">
    <source>
        <dbReference type="Proteomes" id="UP000234474"/>
    </source>
</evidence>
<dbReference type="OrthoDB" id="4510839at2759"/>
<feature type="region of interest" description="Disordered" evidence="1">
    <location>
        <begin position="129"/>
        <end position="162"/>
    </location>
</feature>
<comment type="caution">
    <text evidence="2">The sequence shown here is derived from an EMBL/GenBank/DDBJ whole genome shotgun (WGS) entry which is preliminary data.</text>
</comment>